<dbReference type="AlphaFoldDB" id="A0A382D9H4"/>
<dbReference type="Pfam" id="PF08502">
    <property type="entry name" value="LeuA_dimer"/>
    <property type="match status" value="1"/>
</dbReference>
<keyword evidence="8" id="KW-0100">Branched-chain amino acid biosynthesis</keyword>
<dbReference type="UniPathway" id="UPA00048">
    <property type="reaction ID" value="UER00070"/>
</dbReference>
<dbReference type="SUPFAM" id="SSF110921">
    <property type="entry name" value="2-isopropylmalate synthase LeuA, allosteric (dimerisation) domain"/>
    <property type="match status" value="1"/>
</dbReference>
<dbReference type="InterPro" id="IPR013709">
    <property type="entry name" value="2-isopropylmalate_synth_dimer"/>
</dbReference>
<dbReference type="InterPro" id="IPR036230">
    <property type="entry name" value="LeuA_allosteric_dom_sf"/>
</dbReference>
<dbReference type="FunFam" id="1.10.238.260:FF:000001">
    <property type="entry name" value="2-isopropylmalate synthase"/>
    <property type="match status" value="1"/>
</dbReference>
<evidence type="ECO:0000256" key="3">
    <source>
        <dbReference type="ARBA" id="ARBA00012973"/>
    </source>
</evidence>
<dbReference type="FunFam" id="3.20.20.70:FF:000010">
    <property type="entry name" value="2-isopropylmalate synthase"/>
    <property type="match status" value="1"/>
</dbReference>
<keyword evidence="6" id="KW-0808">Transferase</keyword>
<evidence type="ECO:0000256" key="1">
    <source>
        <dbReference type="ARBA" id="ARBA00004689"/>
    </source>
</evidence>
<proteinExistence type="inferred from homology"/>
<evidence type="ECO:0000256" key="5">
    <source>
        <dbReference type="ARBA" id="ARBA00022605"/>
    </source>
</evidence>
<dbReference type="Pfam" id="PF22617">
    <property type="entry name" value="HCS_D2"/>
    <property type="match status" value="1"/>
</dbReference>
<dbReference type="SUPFAM" id="SSF51569">
    <property type="entry name" value="Aldolase"/>
    <property type="match status" value="1"/>
</dbReference>
<dbReference type="PROSITE" id="PS00815">
    <property type="entry name" value="AIPM_HOMOCIT_SYNTH_1"/>
    <property type="match status" value="1"/>
</dbReference>
<evidence type="ECO:0000256" key="4">
    <source>
        <dbReference type="ARBA" id="ARBA00022430"/>
    </source>
</evidence>
<gene>
    <name evidence="10" type="ORF">METZ01_LOCUS187097</name>
</gene>
<accession>A0A382D9H4</accession>
<evidence type="ECO:0000256" key="8">
    <source>
        <dbReference type="ARBA" id="ARBA00023304"/>
    </source>
</evidence>
<dbReference type="InterPro" id="IPR002034">
    <property type="entry name" value="AIPM/Hcit_synth_CS"/>
</dbReference>
<dbReference type="SMART" id="SM00917">
    <property type="entry name" value="LeuA_dimer"/>
    <property type="match status" value="1"/>
</dbReference>
<dbReference type="GO" id="GO:0003852">
    <property type="term" value="F:2-isopropylmalate synthase activity"/>
    <property type="evidence" value="ECO:0007669"/>
    <property type="project" value="UniProtKB-EC"/>
</dbReference>
<dbReference type="CDD" id="cd07940">
    <property type="entry name" value="DRE_TIM_IPMS"/>
    <property type="match status" value="1"/>
</dbReference>
<dbReference type="InterPro" id="IPR054691">
    <property type="entry name" value="LeuA/HCS_post-cat"/>
</dbReference>
<evidence type="ECO:0000256" key="7">
    <source>
        <dbReference type="ARBA" id="ARBA00022723"/>
    </source>
</evidence>
<feature type="domain" description="Pyruvate carboxyltransferase" evidence="9">
    <location>
        <begin position="16"/>
        <end position="277"/>
    </location>
</feature>
<dbReference type="InterPro" id="IPR005671">
    <property type="entry name" value="LeuA_bact_synth"/>
</dbReference>
<comment type="similarity">
    <text evidence="2">Belongs to the alpha-IPM synthase/homocitrate synthase family. LeuA type 1 subfamily.</text>
</comment>
<organism evidence="10">
    <name type="scientific">marine metagenome</name>
    <dbReference type="NCBI Taxonomy" id="408172"/>
    <lineage>
        <taxon>unclassified sequences</taxon>
        <taxon>metagenomes</taxon>
        <taxon>ecological metagenomes</taxon>
    </lineage>
</organism>
<dbReference type="PANTHER" id="PTHR10277">
    <property type="entry name" value="HOMOCITRATE SYNTHASE-RELATED"/>
    <property type="match status" value="1"/>
</dbReference>
<evidence type="ECO:0000256" key="6">
    <source>
        <dbReference type="ARBA" id="ARBA00022679"/>
    </source>
</evidence>
<dbReference type="NCBIfam" id="NF002086">
    <property type="entry name" value="PRK00915.1-3"/>
    <property type="match status" value="1"/>
</dbReference>
<dbReference type="Gene3D" id="3.20.20.70">
    <property type="entry name" value="Aldolase class I"/>
    <property type="match status" value="1"/>
</dbReference>
<evidence type="ECO:0000259" key="9">
    <source>
        <dbReference type="PROSITE" id="PS50991"/>
    </source>
</evidence>
<evidence type="ECO:0000256" key="2">
    <source>
        <dbReference type="ARBA" id="ARBA00009396"/>
    </source>
</evidence>
<dbReference type="HAMAP" id="MF_01025">
    <property type="entry name" value="LeuA_type1"/>
    <property type="match status" value="1"/>
</dbReference>
<dbReference type="Pfam" id="PF00682">
    <property type="entry name" value="HMGL-like"/>
    <property type="match status" value="1"/>
</dbReference>
<dbReference type="GO" id="GO:0009098">
    <property type="term" value="P:L-leucine biosynthetic process"/>
    <property type="evidence" value="ECO:0007669"/>
    <property type="project" value="UniProtKB-UniPathway"/>
</dbReference>
<dbReference type="Gene3D" id="1.10.238.260">
    <property type="match status" value="1"/>
</dbReference>
<feature type="non-terminal residue" evidence="10">
    <location>
        <position position="1"/>
    </location>
</feature>
<dbReference type="InterPro" id="IPR013785">
    <property type="entry name" value="Aldolase_TIM"/>
</dbReference>
<keyword evidence="5" id="KW-0028">Amino-acid biosynthesis</keyword>
<protein>
    <recommendedName>
        <fullName evidence="3">2-isopropylmalate synthase</fullName>
        <ecNumber evidence="3">2.3.3.13</ecNumber>
    </recommendedName>
</protein>
<dbReference type="EMBL" id="UINC01037958">
    <property type="protein sequence ID" value="SVB34243.1"/>
    <property type="molecule type" value="Genomic_DNA"/>
</dbReference>
<dbReference type="PROSITE" id="PS00816">
    <property type="entry name" value="AIPM_HOMOCIT_SYNTH_2"/>
    <property type="match status" value="1"/>
</dbReference>
<dbReference type="GO" id="GO:0046872">
    <property type="term" value="F:metal ion binding"/>
    <property type="evidence" value="ECO:0007669"/>
    <property type="project" value="UniProtKB-KW"/>
</dbReference>
<sequence>TRQEHAMSATTAKERVVIFDTTLRDGEQSPGISLDVGEKLEIADQLARLGVDYIEAGFPIASQGDFDAVHAIASSVRGPVICGLSRTAHKDVDRCWEAIEPAEKRRIHVFIATSPTHMEHKLRMSPAQVLDEAVSAVSRAREYTEDVEFSPEDASRSDFDFMCDVLQAAVDNGASTLNIPDTVGFAVPVEWADRIRAIRQRVSGEYVISTHCHNDLGLAVANSLAAVSAGARQVECTVNGIGERAGNAAMEEIVMAIRTREEQFPEVEVGIEISELARSSRMVSRLTGYPVQFNKAVVGRNAFAHEAGIHQHGVLRERTTYEIMDPQAVGAGESQIVLGKHSGRAALKDTLAKMGIEIHGDVLNATFARFKELADRKVQFTDADLEALVAEELGGAVDHEYGFVSLDVRGGTVNTPTADLVLQVAGRRVEATATGDGMVDASCTAIKQATGVEGRLTDYTVLSVTGGVDALADVVLSFESSDGVKVSGRGLSTDVVEASARAFVAALNKIARVRATGEDPNAVDRPGHIG</sequence>
<dbReference type="Gene3D" id="3.30.160.270">
    <property type="match status" value="1"/>
</dbReference>
<evidence type="ECO:0000313" key="10">
    <source>
        <dbReference type="EMBL" id="SVB34243.1"/>
    </source>
</evidence>
<dbReference type="InterPro" id="IPR050073">
    <property type="entry name" value="2-IPM_HCS-like"/>
</dbReference>
<reference evidence="10" key="1">
    <citation type="submission" date="2018-05" db="EMBL/GenBank/DDBJ databases">
        <authorList>
            <person name="Lanie J.A."/>
            <person name="Ng W.-L."/>
            <person name="Kazmierczak K.M."/>
            <person name="Andrzejewski T.M."/>
            <person name="Davidsen T.M."/>
            <person name="Wayne K.J."/>
            <person name="Tettelin H."/>
            <person name="Glass J.I."/>
            <person name="Rusch D."/>
            <person name="Podicherti R."/>
            <person name="Tsui H.-C.T."/>
            <person name="Winkler M.E."/>
        </authorList>
    </citation>
    <scope>NUCLEOTIDE SEQUENCE</scope>
</reference>
<name>A0A382D9H4_9ZZZZ</name>
<dbReference type="InterPro" id="IPR000891">
    <property type="entry name" value="PYR_CT"/>
</dbReference>
<dbReference type="PROSITE" id="PS50991">
    <property type="entry name" value="PYR_CT"/>
    <property type="match status" value="1"/>
</dbReference>
<comment type="pathway">
    <text evidence="1">Amino-acid biosynthesis; L-leucine biosynthesis; L-leucine from 3-methyl-2-oxobutanoate: step 1/4.</text>
</comment>
<dbReference type="NCBIfam" id="TIGR00973">
    <property type="entry name" value="leuA_bact"/>
    <property type="match status" value="1"/>
</dbReference>
<keyword evidence="4" id="KW-0432">Leucine biosynthesis</keyword>
<dbReference type="PANTHER" id="PTHR10277:SF9">
    <property type="entry name" value="2-ISOPROPYLMALATE SYNTHASE 1, CHLOROPLASTIC-RELATED"/>
    <property type="match status" value="1"/>
</dbReference>
<dbReference type="EC" id="2.3.3.13" evidence="3"/>
<keyword evidence="7" id="KW-0479">Metal-binding</keyword>